<dbReference type="RefSeq" id="XP_040728203.1">
    <property type="nucleotide sequence ID" value="XM_040872404.1"/>
</dbReference>
<dbReference type="STRING" id="56484.A0A1Y2FUM8"/>
<gene>
    <name evidence="2" type="ORF">BCR37DRAFT_6276</name>
</gene>
<comment type="caution">
    <text evidence="2">The sequence shown here is derived from an EMBL/GenBank/DDBJ whole genome shotgun (WGS) entry which is preliminary data.</text>
</comment>
<proteinExistence type="predicted"/>
<dbReference type="OrthoDB" id="2130169at2759"/>
<dbReference type="PANTHER" id="PTHR48079">
    <property type="entry name" value="PROTEIN YEEZ"/>
    <property type="match status" value="1"/>
</dbReference>
<sequence>MSDSIKIFFLGATGYLGGHVLDDLLDSKLAQENKLEFTLISRTSKKLEQLKEHLKKEHGSSLDKHTFVYHQLSHDQLADIKEIAAASDIVMNPADSDDLPLTSALNEGLKLNKQTSSALKRGRPLHIHVSGTALLCDGAHGEHGKQERFDDMDAKRVWDLPKEALHHEIDLEIRRAGREDDIDVAMILPPLIHGVGRGMKKLTRQGPALIASAYERKVPGMAGPGKNLWSYSHINDTSSAIVAVTEAAVKGEADVNDEGVYFTSDGKHDLRWVEYVRAIAKEIEKQKSGHLESLEPTAFTEQEEGQYLGRPDGANVFGGNSLSVGNRTAKLGWKFEQSIKEDVYQTLAEEVRLVLAEKE</sequence>
<dbReference type="InterPro" id="IPR001509">
    <property type="entry name" value="Epimerase_deHydtase"/>
</dbReference>
<dbReference type="Pfam" id="PF01370">
    <property type="entry name" value="Epimerase"/>
    <property type="match status" value="1"/>
</dbReference>
<evidence type="ECO:0000313" key="3">
    <source>
        <dbReference type="Proteomes" id="UP000193685"/>
    </source>
</evidence>
<organism evidence="2 3">
    <name type="scientific">Protomyces lactucae-debilis</name>
    <dbReference type="NCBI Taxonomy" id="2754530"/>
    <lineage>
        <taxon>Eukaryota</taxon>
        <taxon>Fungi</taxon>
        <taxon>Dikarya</taxon>
        <taxon>Ascomycota</taxon>
        <taxon>Taphrinomycotina</taxon>
        <taxon>Taphrinomycetes</taxon>
        <taxon>Taphrinales</taxon>
        <taxon>Protomycetaceae</taxon>
        <taxon>Protomyces</taxon>
    </lineage>
</organism>
<reference evidence="2 3" key="1">
    <citation type="submission" date="2016-07" db="EMBL/GenBank/DDBJ databases">
        <title>Pervasive Adenine N6-methylation of Active Genes in Fungi.</title>
        <authorList>
            <consortium name="DOE Joint Genome Institute"/>
            <person name="Mondo S.J."/>
            <person name="Dannebaum R.O."/>
            <person name="Kuo R.C."/>
            <person name="Labutti K."/>
            <person name="Haridas S."/>
            <person name="Kuo A."/>
            <person name="Salamov A."/>
            <person name="Ahrendt S.R."/>
            <person name="Lipzen A."/>
            <person name="Sullivan W."/>
            <person name="Andreopoulos W.B."/>
            <person name="Clum A."/>
            <person name="Lindquist E."/>
            <person name="Daum C."/>
            <person name="Ramamoorthy G.K."/>
            <person name="Gryganskyi A."/>
            <person name="Culley D."/>
            <person name="Magnuson J.K."/>
            <person name="James T.Y."/>
            <person name="O'Malley M.A."/>
            <person name="Stajich J.E."/>
            <person name="Spatafora J.W."/>
            <person name="Visel A."/>
            <person name="Grigoriev I.V."/>
        </authorList>
    </citation>
    <scope>NUCLEOTIDE SEQUENCE [LARGE SCALE GENOMIC DNA]</scope>
    <source>
        <strain evidence="2 3">12-1054</strain>
    </source>
</reference>
<dbReference type="Proteomes" id="UP000193685">
    <property type="component" value="Unassembled WGS sequence"/>
</dbReference>
<dbReference type="AlphaFoldDB" id="A0A1Y2FUM8"/>
<dbReference type="GO" id="GO:0005737">
    <property type="term" value="C:cytoplasm"/>
    <property type="evidence" value="ECO:0007669"/>
    <property type="project" value="TreeGrafter"/>
</dbReference>
<evidence type="ECO:0000259" key="1">
    <source>
        <dbReference type="Pfam" id="PF01370"/>
    </source>
</evidence>
<dbReference type="InterPro" id="IPR036291">
    <property type="entry name" value="NAD(P)-bd_dom_sf"/>
</dbReference>
<dbReference type="GeneID" id="63789003"/>
<keyword evidence="3" id="KW-1185">Reference proteome</keyword>
<feature type="domain" description="NAD-dependent epimerase/dehydratase" evidence="1">
    <location>
        <begin position="9"/>
        <end position="252"/>
    </location>
</feature>
<dbReference type="Gene3D" id="3.40.50.720">
    <property type="entry name" value="NAD(P)-binding Rossmann-like Domain"/>
    <property type="match status" value="1"/>
</dbReference>
<dbReference type="EMBL" id="MCFI01000001">
    <property type="protein sequence ID" value="ORY87708.1"/>
    <property type="molecule type" value="Genomic_DNA"/>
</dbReference>
<dbReference type="InterPro" id="IPR051783">
    <property type="entry name" value="NAD(P)-dependent_oxidoreduct"/>
</dbReference>
<evidence type="ECO:0000313" key="2">
    <source>
        <dbReference type="EMBL" id="ORY87708.1"/>
    </source>
</evidence>
<accession>A0A1Y2FUM8</accession>
<name>A0A1Y2FUM8_PROLT</name>
<dbReference type="SUPFAM" id="SSF51735">
    <property type="entry name" value="NAD(P)-binding Rossmann-fold domains"/>
    <property type="match status" value="1"/>
</dbReference>
<protein>
    <recommendedName>
        <fullName evidence="1">NAD-dependent epimerase/dehydratase domain-containing protein</fullName>
    </recommendedName>
</protein>
<dbReference type="OMA" id="WGERAYY"/>
<dbReference type="PANTHER" id="PTHR48079:SF6">
    <property type="entry name" value="NAD(P)-BINDING DOMAIN-CONTAINING PROTEIN-RELATED"/>
    <property type="match status" value="1"/>
</dbReference>
<dbReference type="GO" id="GO:0004029">
    <property type="term" value="F:aldehyde dehydrogenase (NAD+) activity"/>
    <property type="evidence" value="ECO:0007669"/>
    <property type="project" value="TreeGrafter"/>
</dbReference>